<dbReference type="AlphaFoldDB" id="A0A0F9AKQ9"/>
<feature type="non-terminal residue" evidence="1">
    <location>
        <position position="386"/>
    </location>
</feature>
<proteinExistence type="predicted"/>
<comment type="caution">
    <text evidence="1">The sequence shown here is derived from an EMBL/GenBank/DDBJ whole genome shotgun (WGS) entry which is preliminary data.</text>
</comment>
<organism evidence="1">
    <name type="scientific">marine sediment metagenome</name>
    <dbReference type="NCBI Taxonomy" id="412755"/>
    <lineage>
        <taxon>unclassified sequences</taxon>
        <taxon>metagenomes</taxon>
        <taxon>ecological metagenomes</taxon>
    </lineage>
</organism>
<sequence>YPDIISLDGSLKVVTIVIEFDPNEIGLLEEFDIILYDDRGNILLVYDPFISGFDFRQKLTLDTTQLASDVTADHSILVYVDPTNTDFWTGDTLGTGNGITFAQSNETTQYDFNIEAFDNADNNAWFWVEITETFTSATDSEAFIYYGGPDTDFSDGSGAYPSTYTAVWHLQETSGTLGADSTSNGFDLTHVNTPTLDVRSQIDRGVTYTESGSEHSLNGTLLDDGFTSISVSLWAKKPVQWDSGAVNEDAIFDKTNNAASEDNIAFAWRTDGKIRWKYFDQNQVEHTVDSSKTTWAANTWFHLLVTMDTDADEMVFYVNGSTTDGGTTSSVMPAFLAGTALDWLLSARTISADFSDQTLDEVKVFRNVTLSADEAELIFLSESNQL</sequence>
<gene>
    <name evidence="1" type="ORF">LCGC14_2900340</name>
</gene>
<dbReference type="InterPro" id="IPR013320">
    <property type="entry name" value="ConA-like_dom_sf"/>
</dbReference>
<dbReference type="SUPFAM" id="SSF49899">
    <property type="entry name" value="Concanavalin A-like lectins/glucanases"/>
    <property type="match status" value="1"/>
</dbReference>
<feature type="non-terminal residue" evidence="1">
    <location>
        <position position="1"/>
    </location>
</feature>
<reference evidence="1" key="1">
    <citation type="journal article" date="2015" name="Nature">
        <title>Complex archaea that bridge the gap between prokaryotes and eukaryotes.</title>
        <authorList>
            <person name="Spang A."/>
            <person name="Saw J.H."/>
            <person name="Jorgensen S.L."/>
            <person name="Zaremba-Niedzwiedzka K."/>
            <person name="Martijn J."/>
            <person name="Lind A.E."/>
            <person name="van Eijk R."/>
            <person name="Schleper C."/>
            <person name="Guy L."/>
            <person name="Ettema T.J."/>
        </authorList>
    </citation>
    <scope>NUCLEOTIDE SEQUENCE</scope>
</reference>
<name>A0A0F9AKQ9_9ZZZZ</name>
<dbReference type="EMBL" id="LAZR01057081">
    <property type="protein sequence ID" value="KKK72791.1"/>
    <property type="molecule type" value="Genomic_DNA"/>
</dbReference>
<evidence type="ECO:0000313" key="1">
    <source>
        <dbReference type="EMBL" id="KKK72791.1"/>
    </source>
</evidence>
<dbReference type="Gene3D" id="2.60.120.200">
    <property type="match status" value="1"/>
</dbReference>
<evidence type="ECO:0008006" key="2">
    <source>
        <dbReference type="Google" id="ProtNLM"/>
    </source>
</evidence>
<protein>
    <recommendedName>
        <fullName evidence="2">LamG-like jellyroll fold domain-containing protein</fullName>
    </recommendedName>
</protein>
<accession>A0A0F9AKQ9</accession>